<protein>
    <recommendedName>
        <fullName evidence="5">ATP-grasp domain-containing protein</fullName>
    </recommendedName>
</protein>
<dbReference type="PROSITE" id="PS50975">
    <property type="entry name" value="ATP_GRASP"/>
    <property type="match status" value="2"/>
</dbReference>
<feature type="domain" description="ATP-grasp" evidence="5">
    <location>
        <begin position="699"/>
        <end position="900"/>
    </location>
</feature>
<dbReference type="Proteomes" id="UP000000759">
    <property type="component" value="Chromosome 12"/>
</dbReference>
<dbReference type="STRING" id="556484.B7G2N1"/>
<reference evidence="7" key="2">
    <citation type="submission" date="2008-08" db="EMBL/GenBank/DDBJ databases">
        <authorList>
            <consortium name="Diatom Consortium"/>
            <person name="Grigoriev I."/>
            <person name="Grimwood J."/>
            <person name="Kuo A."/>
            <person name="Otillar R.P."/>
            <person name="Salamov A."/>
            <person name="Detter J.C."/>
            <person name="Lindquist E."/>
            <person name="Shapiro H."/>
            <person name="Lucas S."/>
            <person name="Glavina del Rio T."/>
            <person name="Pitluck S."/>
            <person name="Rokhsar D."/>
            <person name="Bowler C."/>
        </authorList>
    </citation>
    <scope>GENOME REANNOTATION</scope>
    <source>
        <strain evidence="7">CCAP 1055/1</strain>
    </source>
</reference>
<accession>B7G2N1</accession>
<evidence type="ECO:0000256" key="1">
    <source>
        <dbReference type="ARBA" id="ARBA00022598"/>
    </source>
</evidence>
<evidence type="ECO:0000259" key="5">
    <source>
        <dbReference type="PROSITE" id="PS50975"/>
    </source>
</evidence>
<keyword evidence="7" id="KW-1185">Reference proteome</keyword>
<gene>
    <name evidence="6" type="ORF">PHATRDRAFT_37283</name>
</gene>
<proteinExistence type="predicted"/>
<dbReference type="AlphaFoldDB" id="B7G2N1"/>
<dbReference type="GeneID" id="7201938"/>
<evidence type="ECO:0000313" key="6">
    <source>
        <dbReference type="EMBL" id="EEC47159.1"/>
    </source>
</evidence>
<dbReference type="OrthoDB" id="434648at2759"/>
<dbReference type="GO" id="GO:0046872">
    <property type="term" value="F:metal ion binding"/>
    <property type="evidence" value="ECO:0007669"/>
    <property type="project" value="InterPro"/>
</dbReference>
<dbReference type="OMA" id="ARCHGGE"/>
<dbReference type="InterPro" id="IPR011761">
    <property type="entry name" value="ATP-grasp"/>
</dbReference>
<dbReference type="PaxDb" id="2850-Phatr37283"/>
<dbReference type="GO" id="GO:0005524">
    <property type="term" value="F:ATP binding"/>
    <property type="evidence" value="ECO:0007669"/>
    <property type="project" value="UniProtKB-UniRule"/>
</dbReference>
<dbReference type="HOGENOM" id="CLU_310261_0_0_1"/>
<dbReference type="InParanoid" id="B7G2N1"/>
<dbReference type="Pfam" id="PF13535">
    <property type="entry name" value="ATP-grasp_4"/>
    <property type="match status" value="2"/>
</dbReference>
<keyword evidence="3 4" id="KW-0067">ATP-binding</keyword>
<evidence type="ECO:0000256" key="2">
    <source>
        <dbReference type="ARBA" id="ARBA00022741"/>
    </source>
</evidence>
<dbReference type="Gene3D" id="3.30.470.20">
    <property type="entry name" value="ATP-grasp fold, B domain"/>
    <property type="match status" value="2"/>
</dbReference>
<evidence type="ECO:0000256" key="4">
    <source>
        <dbReference type="PROSITE-ProRule" id="PRU00409"/>
    </source>
</evidence>
<dbReference type="eggNOG" id="ENOG502QUGS">
    <property type="taxonomic scope" value="Eukaryota"/>
</dbReference>
<dbReference type="PANTHER" id="PTHR43585:SF2">
    <property type="entry name" value="ATP-GRASP ENZYME FSQD"/>
    <property type="match status" value="1"/>
</dbReference>
<evidence type="ECO:0000256" key="3">
    <source>
        <dbReference type="ARBA" id="ARBA00022840"/>
    </source>
</evidence>
<organism evidence="6 7">
    <name type="scientific">Phaeodactylum tricornutum (strain CCAP 1055/1)</name>
    <dbReference type="NCBI Taxonomy" id="556484"/>
    <lineage>
        <taxon>Eukaryota</taxon>
        <taxon>Sar</taxon>
        <taxon>Stramenopiles</taxon>
        <taxon>Ochrophyta</taxon>
        <taxon>Bacillariophyta</taxon>
        <taxon>Bacillariophyceae</taxon>
        <taxon>Bacillariophycidae</taxon>
        <taxon>Naviculales</taxon>
        <taxon>Phaeodactylaceae</taxon>
        <taxon>Phaeodactylum</taxon>
    </lineage>
</organism>
<feature type="domain" description="ATP-grasp" evidence="5">
    <location>
        <begin position="221"/>
        <end position="422"/>
    </location>
</feature>
<keyword evidence="1" id="KW-0436">Ligase</keyword>
<dbReference type="InterPro" id="IPR052032">
    <property type="entry name" value="ATP-dep_AA_Ligase"/>
</dbReference>
<sequence length="1033" mass="114370">MEPLELLAQERLPRRDFNRKRVPYRDAYVLTPKKKEPNGYLYRICATQPYLVVIVSTPAPPLPPISSPIHSHLHPWINPPTRPPTSMPPSILSDASGDAFNSPEQFVVVVNPYSTGCLIAKEMHKRGYVLIVVWTKGFSADMKTHIPMSAGPMEYYAEIDEQDNLDDTAALVRKTANEQGIAACLAGGEAGVDLADALSEHLNLLTNGTTIPNRRDKKIQQELIRQVGLRSVRQAGGDQFSDVEDFLRTEPYPLVLKPIESAGSDGVKLCENFPQAKDHFELLMKSQMVNGGSCPAVLCQEFLRGKEYVVDHVSRNGVHKTVMVWVYDKRPANGSAFVYFGCVPVDSNSPEALIVIPYIRGVLDAMGVQNGPSHGEVMMTEDGPCLIEMNCRAHGGDGNWRPLCRALTGGYSQVEATADAYLDAFQFNRLPDKPPSPFKASGQEIILVSYSQGTVQSCPGYDVIKSLPSFVCLETGVKPGSEIDYTVDLFTGIGSVILMHKDPAVLDRDIDFVRYMETINGLFVYETKLENLKRPRGEAVTEKGHRRVFSAEGPGLIRHMSNDRPELRNPLVKRMTTVDASREVVVIIDPYSTGCCIAEEIIKRGFNVIALWTEGFSEEMKKHVPLSVGNVTYFKEVNQAETLEKTEAVVRKAAELFRIVACIAGGEAGVDLADALSEQLKVRTNGTGIPNKRDKKLQQELVKKVGLRSVRQAGSDKFADVEPFLRREPYPVVLKPVESAGSDGVKLCHNYDEAKQHFGVLMKSQMVNGGDCPAVLCQEFLRGKEYVVDHVSRDGKHKTVMVWVYDKRPANGSAFVYFGCVPVDSDSPEARLLIPYVRRVLDALQIKNGPSHGEVMMTNNGPCLVEMNCRAHGGDGNWRPLCRALNGGYSQVESTVDSYLDSRQFMITPEKPPSPFKAHGQEAILVSFSRGVVKATPGFEEIQKLESFVYLETGVRVGTFVDYTVDLFTGIGSVIVMHQDEDVLERDVRRIRQLESENLLFEYETGKVVFSSPSNIHDTGSVTVASANRPDLY</sequence>
<dbReference type="GO" id="GO:0016874">
    <property type="term" value="F:ligase activity"/>
    <property type="evidence" value="ECO:0007669"/>
    <property type="project" value="UniProtKB-KW"/>
</dbReference>
<dbReference type="EMBL" id="CM000614">
    <property type="protein sequence ID" value="EEC47159.1"/>
    <property type="molecule type" value="Genomic_DNA"/>
</dbReference>
<dbReference type="KEGG" id="pti:PHATRDRAFT_37283"/>
<name>B7G2N1_PHATC</name>
<keyword evidence="2 4" id="KW-0547">Nucleotide-binding</keyword>
<dbReference type="SUPFAM" id="SSF56059">
    <property type="entry name" value="Glutathione synthetase ATP-binding domain-like"/>
    <property type="match status" value="2"/>
</dbReference>
<evidence type="ECO:0000313" key="7">
    <source>
        <dbReference type="Proteomes" id="UP000000759"/>
    </source>
</evidence>
<reference evidence="6 7" key="1">
    <citation type="journal article" date="2008" name="Nature">
        <title>The Phaeodactylum genome reveals the evolutionary history of diatom genomes.</title>
        <authorList>
            <person name="Bowler C."/>
            <person name="Allen A.E."/>
            <person name="Badger J.H."/>
            <person name="Grimwood J."/>
            <person name="Jabbari K."/>
            <person name="Kuo A."/>
            <person name="Maheswari U."/>
            <person name="Martens C."/>
            <person name="Maumus F."/>
            <person name="Otillar R.P."/>
            <person name="Rayko E."/>
            <person name="Salamov A."/>
            <person name="Vandepoele K."/>
            <person name="Beszteri B."/>
            <person name="Gruber A."/>
            <person name="Heijde M."/>
            <person name="Katinka M."/>
            <person name="Mock T."/>
            <person name="Valentin K."/>
            <person name="Verret F."/>
            <person name="Berges J.A."/>
            <person name="Brownlee C."/>
            <person name="Cadoret J.P."/>
            <person name="Chiovitti A."/>
            <person name="Choi C.J."/>
            <person name="Coesel S."/>
            <person name="De Martino A."/>
            <person name="Detter J.C."/>
            <person name="Durkin C."/>
            <person name="Falciatore A."/>
            <person name="Fournet J."/>
            <person name="Haruta M."/>
            <person name="Huysman M.J."/>
            <person name="Jenkins B.D."/>
            <person name="Jiroutova K."/>
            <person name="Jorgensen R.E."/>
            <person name="Joubert Y."/>
            <person name="Kaplan A."/>
            <person name="Kroger N."/>
            <person name="Kroth P.G."/>
            <person name="La Roche J."/>
            <person name="Lindquist E."/>
            <person name="Lommer M."/>
            <person name="Martin-Jezequel V."/>
            <person name="Lopez P.J."/>
            <person name="Lucas S."/>
            <person name="Mangogna M."/>
            <person name="McGinnis K."/>
            <person name="Medlin L.K."/>
            <person name="Montsant A."/>
            <person name="Oudot-Le Secq M.P."/>
            <person name="Napoli C."/>
            <person name="Obornik M."/>
            <person name="Parker M.S."/>
            <person name="Petit J.L."/>
            <person name="Porcel B.M."/>
            <person name="Poulsen N."/>
            <person name="Robison M."/>
            <person name="Rychlewski L."/>
            <person name="Rynearson T.A."/>
            <person name="Schmutz J."/>
            <person name="Shapiro H."/>
            <person name="Siaut M."/>
            <person name="Stanley M."/>
            <person name="Sussman M.R."/>
            <person name="Taylor A.R."/>
            <person name="Vardi A."/>
            <person name="von Dassow P."/>
            <person name="Vyverman W."/>
            <person name="Willis A."/>
            <person name="Wyrwicz L.S."/>
            <person name="Rokhsar D.S."/>
            <person name="Weissenbach J."/>
            <person name="Armbrust E.V."/>
            <person name="Green B.R."/>
            <person name="Van de Peer Y."/>
            <person name="Grigoriev I.V."/>
        </authorList>
    </citation>
    <scope>NUCLEOTIDE SEQUENCE [LARGE SCALE GENOMIC DNA]</scope>
    <source>
        <strain evidence="6 7">CCAP 1055/1</strain>
    </source>
</reference>
<dbReference type="RefSeq" id="XP_002181236.1">
    <property type="nucleotide sequence ID" value="XM_002181200.1"/>
</dbReference>
<dbReference type="PANTHER" id="PTHR43585">
    <property type="entry name" value="FUMIPYRROLE BIOSYNTHESIS PROTEIN C"/>
    <property type="match status" value="1"/>
</dbReference>